<comment type="caution">
    <text evidence="1">The sequence shown here is derived from an EMBL/GenBank/DDBJ whole genome shotgun (WGS) entry which is preliminary data.</text>
</comment>
<keyword evidence="2" id="KW-1185">Reference proteome</keyword>
<dbReference type="Proteomes" id="UP001239111">
    <property type="component" value="Chromosome 2"/>
</dbReference>
<gene>
    <name evidence="1" type="ORF">QAD02_010433</name>
</gene>
<reference evidence="1" key="1">
    <citation type="submission" date="2023-04" db="EMBL/GenBank/DDBJ databases">
        <title>A chromosome-level genome assembly of the parasitoid wasp Eretmocerus hayati.</title>
        <authorList>
            <person name="Zhong Y."/>
            <person name="Liu S."/>
            <person name="Liu Y."/>
        </authorList>
    </citation>
    <scope>NUCLEOTIDE SEQUENCE</scope>
    <source>
        <strain evidence="1">ZJU_SS_LIU_2023</strain>
    </source>
</reference>
<protein>
    <submittedName>
        <fullName evidence="1">Uncharacterized protein</fullName>
    </submittedName>
</protein>
<organism evidence="1 2">
    <name type="scientific">Eretmocerus hayati</name>
    <dbReference type="NCBI Taxonomy" id="131215"/>
    <lineage>
        <taxon>Eukaryota</taxon>
        <taxon>Metazoa</taxon>
        <taxon>Ecdysozoa</taxon>
        <taxon>Arthropoda</taxon>
        <taxon>Hexapoda</taxon>
        <taxon>Insecta</taxon>
        <taxon>Pterygota</taxon>
        <taxon>Neoptera</taxon>
        <taxon>Endopterygota</taxon>
        <taxon>Hymenoptera</taxon>
        <taxon>Apocrita</taxon>
        <taxon>Proctotrupomorpha</taxon>
        <taxon>Chalcidoidea</taxon>
        <taxon>Aphelinidae</taxon>
        <taxon>Aphelininae</taxon>
        <taxon>Eretmocerus</taxon>
    </lineage>
</organism>
<accession>A0ACC2NU42</accession>
<sequence length="486" mass="52519">MCPGISSPVTGPSKTAGKTGEDAVLSFSGRRESRKQHSLHGLGSVSGAHDQEHRQEQRREEGSSLAKRPRHPPPSTPSSGLCVSSTERSSSTSASSSCCTSSKRSRPGCDGASEVVLVDDVALDQDMGANLGKQSSKGLDGRRVQSSGNLYDHHHHCNIGRILANHTKTARQDRYKFCGSLPNHLDGQDCTDDVTIDNNNTVTDTINGNLGGTLPHKKHQNGTVLSDDSTNNPDRVKNGSDESLHGDPWKYRLEGADLARCRHAESWRKSRGSLGSCSGSVGSHSCQQHHSHSCQHTHSCHHQHQHDSWRRNSSTLCRGRAHRSAELDVNGSAGGSTLPKTSRQDSTKRSAPSLRELGDGPTRASRISIDKIDDELLLKMVRNSKSDLSKHKAQSQQAKDRDNNGAKDKDAKSAKTPSKPSHLGKCIDLKLHKLTTGGEPQDQGYASERSPEEEHAPVLPGQPFPNITPGSPATNYEISALKLLDH</sequence>
<evidence type="ECO:0000313" key="1">
    <source>
        <dbReference type="EMBL" id="KAJ8674647.1"/>
    </source>
</evidence>
<evidence type="ECO:0000313" key="2">
    <source>
        <dbReference type="Proteomes" id="UP001239111"/>
    </source>
</evidence>
<name>A0ACC2NU42_9HYME</name>
<dbReference type="EMBL" id="CM056742">
    <property type="protein sequence ID" value="KAJ8674647.1"/>
    <property type="molecule type" value="Genomic_DNA"/>
</dbReference>
<proteinExistence type="predicted"/>